<keyword evidence="3" id="KW-1185">Reference proteome</keyword>
<dbReference type="eggNOG" id="COG0456">
    <property type="taxonomic scope" value="Bacteria"/>
</dbReference>
<dbReference type="CDD" id="cd04301">
    <property type="entry name" value="NAT_SF"/>
    <property type="match status" value="1"/>
</dbReference>
<accession>E8V646</accession>
<protein>
    <submittedName>
        <fullName evidence="2">GCN5-related N-acetyltransferase</fullName>
    </submittedName>
</protein>
<dbReference type="PROSITE" id="PS51186">
    <property type="entry name" value="GNAT"/>
    <property type="match status" value="1"/>
</dbReference>
<gene>
    <name evidence="2" type="ordered locus">AciPR4_4192</name>
</gene>
<dbReference type="EMBL" id="CP002467">
    <property type="protein sequence ID" value="ADV84937.1"/>
    <property type="molecule type" value="Genomic_DNA"/>
</dbReference>
<dbReference type="STRING" id="401053.AciPR4_4192"/>
<proteinExistence type="predicted"/>
<dbReference type="RefSeq" id="WP_013570667.1">
    <property type="nucleotide sequence ID" value="NC_014963.1"/>
</dbReference>
<evidence type="ECO:0000313" key="3">
    <source>
        <dbReference type="Proteomes" id="UP000006844"/>
    </source>
</evidence>
<dbReference type="HOGENOM" id="CLU_091366_0_0_0"/>
<organism evidence="2 3">
    <name type="scientific">Terriglobus saanensis (strain ATCC BAA-1853 / DSM 23119 / SP1PR4)</name>
    <dbReference type="NCBI Taxonomy" id="401053"/>
    <lineage>
        <taxon>Bacteria</taxon>
        <taxon>Pseudomonadati</taxon>
        <taxon>Acidobacteriota</taxon>
        <taxon>Terriglobia</taxon>
        <taxon>Terriglobales</taxon>
        <taxon>Acidobacteriaceae</taxon>
        <taxon>Terriglobus</taxon>
    </lineage>
</organism>
<dbReference type="SUPFAM" id="SSF55729">
    <property type="entry name" value="Acyl-CoA N-acyltransferases (Nat)"/>
    <property type="match status" value="1"/>
</dbReference>
<dbReference type="Proteomes" id="UP000006844">
    <property type="component" value="Chromosome"/>
</dbReference>
<dbReference type="GO" id="GO:0016747">
    <property type="term" value="F:acyltransferase activity, transferring groups other than amino-acyl groups"/>
    <property type="evidence" value="ECO:0007669"/>
    <property type="project" value="InterPro"/>
</dbReference>
<keyword evidence="2" id="KW-0808">Transferase</keyword>
<name>E8V646_TERSS</name>
<dbReference type="KEGG" id="tsa:AciPR4_4192"/>
<reference evidence="2 3" key="1">
    <citation type="journal article" date="2012" name="Stand. Genomic Sci.">
        <title>Complete genome sequence of Terriglobus saanensis type strain SP1PR4(T), an Acidobacteria from tundra soil.</title>
        <authorList>
            <person name="Rawat S.R."/>
            <person name="Mannisto M.K."/>
            <person name="Starovoytov V."/>
            <person name="Goodwin L."/>
            <person name="Nolan M."/>
            <person name="Hauser L."/>
            <person name="Land M."/>
            <person name="Davenport K.W."/>
            <person name="Woyke T."/>
            <person name="Haggblom M.M."/>
        </authorList>
    </citation>
    <scope>NUCLEOTIDE SEQUENCE</scope>
    <source>
        <strain evidence="3">ATCC BAA-1853 / DSM 23119 / SP1PR4</strain>
    </source>
</reference>
<feature type="domain" description="N-acetyltransferase" evidence="1">
    <location>
        <begin position="131"/>
        <end position="262"/>
    </location>
</feature>
<dbReference type="InterPro" id="IPR016181">
    <property type="entry name" value="Acyl_CoA_acyltransferase"/>
</dbReference>
<dbReference type="InterPro" id="IPR000182">
    <property type="entry name" value="GNAT_dom"/>
</dbReference>
<dbReference type="Gene3D" id="3.40.630.30">
    <property type="match status" value="1"/>
</dbReference>
<evidence type="ECO:0000313" key="2">
    <source>
        <dbReference type="EMBL" id="ADV84937.1"/>
    </source>
</evidence>
<sequence length="262" mass="29260">MRPELVESLHQFVTTWKLLVSPFPKKDFTDRSGIAVAWANIPFVFYNTLFLTEELSDAGVLRERMQKITEYLRAHEAPGWAVVCLDYLTGSAAEELAAIAQEEKLAPLPMTGMVGDILPLQPSTLSNLRFVRIGDDTTITDFVDLNSVAYHLPIQAGRSIVKEHTLWQKHAYGFVAYEKDEPVATATAIVNEDCLLLFLVATKPEARRKGYADAVIRHALNAAYEATGIQRTVLHATEAGYPVYQRLGYRPSGRFMGYLPQA</sequence>
<dbReference type="OrthoDB" id="1706016at2"/>
<dbReference type="Pfam" id="PF00583">
    <property type="entry name" value="Acetyltransf_1"/>
    <property type="match status" value="1"/>
</dbReference>
<dbReference type="AlphaFoldDB" id="E8V646"/>
<evidence type="ECO:0000259" key="1">
    <source>
        <dbReference type="PROSITE" id="PS51186"/>
    </source>
</evidence>